<dbReference type="Gene3D" id="1.10.10.10">
    <property type="entry name" value="Winged helix-like DNA-binding domain superfamily/Winged helix DNA-binding domain"/>
    <property type="match status" value="1"/>
</dbReference>
<keyword evidence="1 2" id="KW-0238">DNA-binding</keyword>
<dbReference type="EMBL" id="QGHE01000022">
    <property type="protein sequence ID" value="PWJ72844.1"/>
    <property type="molecule type" value="Genomic_DNA"/>
</dbReference>
<sequence length="293" mass="33103">MSRKITLNNSLVFEPEKKIIAGKGRKATISASASLCMELLIDNVGQLVTHQQFFDYVWRRFGMEPTPTSLYQNISALRRALNKAGLQEDIIRTMPRRGFLLSPQTTILKENISPSASVISISEAADIVTSTGTATDFSEVHAVENLISEQEKKVSGSNFQYLSHPALIKARAIFVWLPFGKILVVTTLVALIFSSFYFSYYRINLSSDSEIFVYITDYKGCTVFNNADAWLSKYEVKKQIDNLNVDCMVAPYIYLTVFKHANSFSYFDCQNPLSTNGRANCRSHYFVKNLNDE</sequence>
<dbReference type="SMART" id="SM00862">
    <property type="entry name" value="Trans_reg_C"/>
    <property type="match status" value="1"/>
</dbReference>
<protein>
    <submittedName>
        <fullName evidence="5">DNA-binding winged helix-turn-helix (WHTH) protein</fullName>
    </submittedName>
</protein>
<dbReference type="Proteomes" id="UP000245996">
    <property type="component" value="Unassembled WGS sequence"/>
</dbReference>
<reference evidence="5 6" key="1">
    <citation type="submission" date="2018-05" db="EMBL/GenBank/DDBJ databases">
        <title>Genomic Encyclopedia of Type Strains, Phase IV (KMG-V): Genome sequencing to study the core and pangenomes of soil and plant-associated prokaryotes.</title>
        <authorList>
            <person name="Whitman W."/>
        </authorList>
    </citation>
    <scope>NUCLEOTIDE SEQUENCE [LARGE SCALE GENOMIC DNA]</scope>
    <source>
        <strain evidence="5 6">PNG 92-11</strain>
    </source>
</reference>
<dbReference type="InterPro" id="IPR001867">
    <property type="entry name" value="OmpR/PhoB-type_DNA-bd"/>
</dbReference>
<dbReference type="InterPro" id="IPR016032">
    <property type="entry name" value="Sig_transdc_resp-reg_C-effctor"/>
</dbReference>
<evidence type="ECO:0000313" key="5">
    <source>
        <dbReference type="EMBL" id="PWJ72844.1"/>
    </source>
</evidence>
<dbReference type="Pfam" id="PF00486">
    <property type="entry name" value="Trans_reg_C"/>
    <property type="match status" value="1"/>
</dbReference>
<gene>
    <name evidence="5" type="ORF">C7430_1223</name>
</gene>
<evidence type="ECO:0000256" key="1">
    <source>
        <dbReference type="ARBA" id="ARBA00023125"/>
    </source>
</evidence>
<feature type="transmembrane region" description="Helical" evidence="3">
    <location>
        <begin position="173"/>
        <end position="198"/>
    </location>
</feature>
<evidence type="ECO:0000256" key="3">
    <source>
        <dbReference type="SAM" id="Phobius"/>
    </source>
</evidence>
<evidence type="ECO:0000259" key="4">
    <source>
        <dbReference type="PROSITE" id="PS51755"/>
    </source>
</evidence>
<dbReference type="AlphaFoldDB" id="A0ABD6XNG3"/>
<keyword evidence="3" id="KW-0472">Membrane</keyword>
<dbReference type="SUPFAM" id="SSF46894">
    <property type="entry name" value="C-terminal effector domain of the bipartite response regulators"/>
    <property type="match status" value="1"/>
</dbReference>
<keyword evidence="3" id="KW-1133">Transmembrane helix</keyword>
<dbReference type="GO" id="GO:0003677">
    <property type="term" value="F:DNA binding"/>
    <property type="evidence" value="ECO:0007669"/>
    <property type="project" value="UniProtKB-UniRule"/>
</dbReference>
<proteinExistence type="predicted"/>
<dbReference type="RefSeq" id="WP_167861906.1">
    <property type="nucleotide sequence ID" value="NZ_JAAVXI010000036.1"/>
</dbReference>
<accession>A0ABD6XNG3</accession>
<dbReference type="InterPro" id="IPR036388">
    <property type="entry name" value="WH-like_DNA-bd_sf"/>
</dbReference>
<feature type="DNA-binding region" description="OmpR/PhoB-type" evidence="2">
    <location>
        <begin position="2"/>
        <end position="103"/>
    </location>
</feature>
<evidence type="ECO:0000256" key="2">
    <source>
        <dbReference type="PROSITE-ProRule" id="PRU01091"/>
    </source>
</evidence>
<dbReference type="PROSITE" id="PS51755">
    <property type="entry name" value="OMPR_PHOB"/>
    <property type="match status" value="1"/>
</dbReference>
<name>A0ABD6XNG3_ENTAG</name>
<feature type="domain" description="OmpR/PhoB-type" evidence="4">
    <location>
        <begin position="2"/>
        <end position="103"/>
    </location>
</feature>
<evidence type="ECO:0000313" key="6">
    <source>
        <dbReference type="Proteomes" id="UP000245996"/>
    </source>
</evidence>
<organism evidence="5 6">
    <name type="scientific">Enterobacter agglomerans</name>
    <name type="common">Erwinia herbicola</name>
    <name type="synonym">Pantoea agglomerans</name>
    <dbReference type="NCBI Taxonomy" id="549"/>
    <lineage>
        <taxon>Bacteria</taxon>
        <taxon>Pseudomonadati</taxon>
        <taxon>Pseudomonadota</taxon>
        <taxon>Gammaproteobacteria</taxon>
        <taxon>Enterobacterales</taxon>
        <taxon>Erwiniaceae</taxon>
        <taxon>Pantoea</taxon>
        <taxon>Pantoea agglomerans group</taxon>
    </lineage>
</organism>
<keyword evidence="3" id="KW-0812">Transmembrane</keyword>
<comment type="caution">
    <text evidence="5">The sequence shown here is derived from an EMBL/GenBank/DDBJ whole genome shotgun (WGS) entry which is preliminary data.</text>
</comment>